<feature type="non-terminal residue" evidence="1">
    <location>
        <position position="1"/>
    </location>
</feature>
<name>A0ABN9WI40_9DINO</name>
<reference evidence="1" key="1">
    <citation type="submission" date="2023-10" db="EMBL/GenBank/DDBJ databases">
        <authorList>
            <person name="Chen Y."/>
            <person name="Shah S."/>
            <person name="Dougan E. K."/>
            <person name="Thang M."/>
            <person name="Chan C."/>
        </authorList>
    </citation>
    <scope>NUCLEOTIDE SEQUENCE [LARGE SCALE GENOMIC DNA]</scope>
</reference>
<accession>A0ABN9WI40</accession>
<protein>
    <submittedName>
        <fullName evidence="1">Uncharacterized protein</fullName>
    </submittedName>
</protein>
<comment type="caution">
    <text evidence="1">The sequence shown here is derived from an EMBL/GenBank/DDBJ whole genome shotgun (WGS) entry which is preliminary data.</text>
</comment>
<sequence>EFYSAIDLFACILELHLGLRVGMRLGALRSWAGHLLKHCARGKEVASLEMGFTSE</sequence>
<dbReference type="Proteomes" id="UP001189429">
    <property type="component" value="Unassembled WGS sequence"/>
</dbReference>
<organism evidence="1 2">
    <name type="scientific">Prorocentrum cordatum</name>
    <dbReference type="NCBI Taxonomy" id="2364126"/>
    <lineage>
        <taxon>Eukaryota</taxon>
        <taxon>Sar</taxon>
        <taxon>Alveolata</taxon>
        <taxon>Dinophyceae</taxon>
        <taxon>Prorocentrales</taxon>
        <taxon>Prorocentraceae</taxon>
        <taxon>Prorocentrum</taxon>
    </lineage>
</organism>
<evidence type="ECO:0000313" key="2">
    <source>
        <dbReference type="Proteomes" id="UP001189429"/>
    </source>
</evidence>
<evidence type="ECO:0000313" key="1">
    <source>
        <dbReference type="EMBL" id="CAK0886146.1"/>
    </source>
</evidence>
<gene>
    <name evidence="1" type="ORF">PCOR1329_LOCUS67565</name>
</gene>
<proteinExistence type="predicted"/>
<dbReference type="EMBL" id="CAUYUJ010018761">
    <property type="protein sequence ID" value="CAK0886146.1"/>
    <property type="molecule type" value="Genomic_DNA"/>
</dbReference>
<feature type="non-terminal residue" evidence="1">
    <location>
        <position position="55"/>
    </location>
</feature>
<keyword evidence="2" id="KW-1185">Reference proteome</keyword>